<dbReference type="OrthoDB" id="1259151at2759"/>
<dbReference type="SUPFAM" id="SSF81383">
    <property type="entry name" value="F-box domain"/>
    <property type="match status" value="1"/>
</dbReference>
<evidence type="ECO:0000313" key="2">
    <source>
        <dbReference type="Proteomes" id="UP000073492"/>
    </source>
</evidence>
<dbReference type="SUPFAM" id="SSF50978">
    <property type="entry name" value="WD40 repeat-like"/>
    <property type="match status" value="1"/>
</dbReference>
<name>A0A139I7S8_9PEZI</name>
<keyword evidence="2" id="KW-1185">Reference proteome</keyword>
<proteinExistence type="predicted"/>
<dbReference type="InterPro" id="IPR036047">
    <property type="entry name" value="F-box-like_dom_sf"/>
</dbReference>
<comment type="caution">
    <text evidence="1">The sequence shown here is derived from an EMBL/GenBank/DDBJ whole genome shotgun (WGS) entry which is preliminary data.</text>
</comment>
<dbReference type="EMBL" id="LFZO01000250">
    <property type="protein sequence ID" value="KXT10592.1"/>
    <property type="molecule type" value="Genomic_DNA"/>
</dbReference>
<accession>A0A139I7S8</accession>
<dbReference type="STRING" id="113226.A0A139I7S8"/>
<organism evidence="1 2">
    <name type="scientific">Pseudocercospora musae</name>
    <dbReference type="NCBI Taxonomy" id="113226"/>
    <lineage>
        <taxon>Eukaryota</taxon>
        <taxon>Fungi</taxon>
        <taxon>Dikarya</taxon>
        <taxon>Ascomycota</taxon>
        <taxon>Pezizomycotina</taxon>
        <taxon>Dothideomycetes</taxon>
        <taxon>Dothideomycetidae</taxon>
        <taxon>Mycosphaerellales</taxon>
        <taxon>Mycosphaerellaceae</taxon>
        <taxon>Pseudocercospora</taxon>
    </lineage>
</organism>
<dbReference type="Proteomes" id="UP000073492">
    <property type="component" value="Unassembled WGS sequence"/>
</dbReference>
<dbReference type="Gene3D" id="2.130.10.10">
    <property type="entry name" value="YVTN repeat-like/Quinoprotein amine dehydrogenase"/>
    <property type="match status" value="1"/>
</dbReference>
<dbReference type="InterPro" id="IPR036322">
    <property type="entry name" value="WD40_repeat_dom_sf"/>
</dbReference>
<evidence type="ECO:0008006" key="3">
    <source>
        <dbReference type="Google" id="ProtNLM"/>
    </source>
</evidence>
<gene>
    <name evidence="1" type="ORF">AC579_7517</name>
</gene>
<dbReference type="CDD" id="cd09917">
    <property type="entry name" value="F-box_SF"/>
    <property type="match status" value="1"/>
</dbReference>
<dbReference type="InterPro" id="IPR015943">
    <property type="entry name" value="WD40/YVTN_repeat-like_dom_sf"/>
</dbReference>
<dbReference type="AlphaFoldDB" id="A0A139I7S8"/>
<protein>
    <recommendedName>
        <fullName evidence="3">F-box domain-containing protein</fullName>
    </recommendedName>
</protein>
<evidence type="ECO:0000313" key="1">
    <source>
        <dbReference type="EMBL" id="KXT10592.1"/>
    </source>
</evidence>
<reference evidence="1 2" key="1">
    <citation type="submission" date="2015-07" db="EMBL/GenBank/DDBJ databases">
        <title>Comparative genomics of the Sigatoka disease complex on banana suggests a link between parallel evolutionary changes in Pseudocercospora fijiensis and Pseudocercospora eumusae and increased virulence on the banana host.</title>
        <authorList>
            <person name="Chang T.-C."/>
            <person name="Salvucci A."/>
            <person name="Crous P.W."/>
            <person name="Stergiopoulos I."/>
        </authorList>
    </citation>
    <scope>NUCLEOTIDE SEQUENCE [LARGE SCALE GENOMIC DNA]</scope>
    <source>
        <strain evidence="1 2">CBS 116634</strain>
    </source>
</reference>
<sequence length="608" mass="67131">MTAAETKRRTTLTDLPPELWDHIGNHLQSASSVASLGRCNKSLHAFVAKDAWRSFARNHFPSICPFESPSFRDTARSLSTLSKAWDKRAFVARYVEPRGRITAFPGRKHSDKWRRPRGQTIGFTPQLDVYEEIGPCWQDRKETLAFSAGAEICVRDTTRANGRDDVRWTTYRPLSANEGRDDVTALHLLRPDQGDDDGKQKLISGTANGDLQLVSLPDPEDEYDQDVRITYFATQGLAVRSSDLLSREGQTDLLAANLGDSKIVLYEIASEKPKICPSSQLEIQPGIRADGHASPNHRAWTTTFLSSSSLAVGAGPSEEPINIHSITEAGLSPEGSRKLGLRSDLNTVDETKKPYSSVYSIVPLPASNGSAGDGTVFLSGAYDGIIRLHDLRSDREVEQIYVDIADDSAIYSILPQGRERVVAGTSRHNLLKVFDLRLGAKCYSHLDAANQSSAKEAPMDPSSDYNIFLRPNSSQAGFTSRGNGWSRNRSIESSIYNLTSSSPHSPYIYAGVENAVMSIAFTEILDAHPDPVFFDAWTADDEKNGKVATRTFEGQDVVELAMYDQGAIMKLCVQRSPWETWRACQPKIGNRVSALIDERWKGANEFGP</sequence>